<name>A0A135LPQ6_PENPA</name>
<sequence>MTQPPTLKEWPHMFNPRYVFRCLGIADRVDDQRALRNSAQLFYNIIADEARRRGIAPGNFFRSSAVPKIILNEWRERLPTLPLAVRNHVIDDDLLCGALYKYINNLQDELLSVYRAQQPETQQQADQRAKASVQAQGQQLQGQQQIAKQPTQPAQQTQGQQIAKQPTQPTQPARNSPLMLANPAESQQIFQYHRPFIVPNGDVQIIQANHPDMPIAIRLSDFLTDKGNPYDVCPDGDWINIANIRFELFKRNLIQEGYMADGDTVWIHHLSLDQIDHTLLANPQAGESRLTGLNLASTLLRTIREHWPRLRNPSPDPYRISRSPLPRPNLTIIIRGGNVKGGALSTAQPSLARPAGLLSGNLVTSNSRMEQMARYENIRHNTKRKRTAEAEAGEAGNETEEGSPAAQRRRKTVTPPAADPAASSDTAWQDLLMGDDEDAALQALLDPTMFNDQGFMGNNTAAMQTFFEGNQWAVESIEEDQEEQ</sequence>
<comment type="caution">
    <text evidence="2">The sequence shown here is derived from an EMBL/GenBank/DDBJ whole genome shotgun (WGS) entry which is preliminary data.</text>
</comment>
<accession>A0A135LPQ6</accession>
<dbReference type="RefSeq" id="XP_040649477.1">
    <property type="nucleotide sequence ID" value="XM_040794227.1"/>
</dbReference>
<protein>
    <submittedName>
        <fullName evidence="2">Uncharacterized protein</fullName>
    </submittedName>
</protein>
<dbReference type="STRING" id="5078.A0A135LPQ6"/>
<evidence type="ECO:0000256" key="1">
    <source>
        <dbReference type="SAM" id="MobiDB-lite"/>
    </source>
</evidence>
<dbReference type="AlphaFoldDB" id="A0A135LPQ6"/>
<dbReference type="OrthoDB" id="4352890at2759"/>
<feature type="compositionally biased region" description="Low complexity" evidence="1">
    <location>
        <begin position="141"/>
        <end position="168"/>
    </location>
</feature>
<dbReference type="OMA" id="NMTIIIR"/>
<keyword evidence="3" id="KW-1185">Reference proteome</keyword>
<feature type="region of interest" description="Disordered" evidence="1">
    <location>
        <begin position="141"/>
        <end position="178"/>
    </location>
</feature>
<evidence type="ECO:0000313" key="3">
    <source>
        <dbReference type="Proteomes" id="UP000070168"/>
    </source>
</evidence>
<organism evidence="2 3">
    <name type="scientific">Penicillium patulum</name>
    <name type="common">Penicillium griseofulvum</name>
    <dbReference type="NCBI Taxonomy" id="5078"/>
    <lineage>
        <taxon>Eukaryota</taxon>
        <taxon>Fungi</taxon>
        <taxon>Dikarya</taxon>
        <taxon>Ascomycota</taxon>
        <taxon>Pezizomycotina</taxon>
        <taxon>Eurotiomycetes</taxon>
        <taxon>Eurotiomycetidae</taxon>
        <taxon>Eurotiales</taxon>
        <taxon>Aspergillaceae</taxon>
        <taxon>Penicillium</taxon>
    </lineage>
</organism>
<dbReference type="EMBL" id="LHQR01000044">
    <property type="protein sequence ID" value="KXG50941.1"/>
    <property type="molecule type" value="Genomic_DNA"/>
</dbReference>
<dbReference type="GeneID" id="63709527"/>
<gene>
    <name evidence="2" type="ORF">PGRI_065130</name>
</gene>
<reference evidence="2 3" key="1">
    <citation type="journal article" date="2016" name="BMC Genomics">
        <title>Genome sequencing and secondary metabolism of the postharvest pathogen Penicillium griseofulvum.</title>
        <authorList>
            <person name="Banani H."/>
            <person name="Marcet-Houben M."/>
            <person name="Ballester A.R."/>
            <person name="Abbruscato P."/>
            <person name="Gonzalez-Candelas L."/>
            <person name="Gabaldon T."/>
            <person name="Spadaro D."/>
        </authorList>
    </citation>
    <scope>NUCLEOTIDE SEQUENCE [LARGE SCALE GENOMIC DNA]</scope>
    <source>
        <strain evidence="2 3">PG3</strain>
    </source>
</reference>
<dbReference type="Proteomes" id="UP000070168">
    <property type="component" value="Unassembled WGS sequence"/>
</dbReference>
<feature type="compositionally biased region" description="Low complexity" evidence="1">
    <location>
        <begin position="414"/>
        <end position="424"/>
    </location>
</feature>
<evidence type="ECO:0000313" key="2">
    <source>
        <dbReference type="EMBL" id="KXG50941.1"/>
    </source>
</evidence>
<feature type="region of interest" description="Disordered" evidence="1">
    <location>
        <begin position="375"/>
        <end position="424"/>
    </location>
</feature>
<proteinExistence type="predicted"/>